<proteinExistence type="predicted"/>
<sequence>MGCKNTSVEELSTLEESTRASGSGRSGSENVGLNNAIIGEIPIPRELKNSSAILKLGEVKFEAST</sequence>
<reference evidence="2" key="2">
    <citation type="submission" date="2022-03" db="EMBL/GenBank/DDBJ databases">
        <title>Draft title - Genomic analysis of global carrot germplasm unveils the trajectory of domestication and the origin of high carotenoid orange carrot.</title>
        <authorList>
            <person name="Iorizzo M."/>
            <person name="Ellison S."/>
            <person name="Senalik D."/>
            <person name="Macko-Podgorni A."/>
            <person name="Grzebelus D."/>
            <person name="Bostan H."/>
            <person name="Rolling W."/>
            <person name="Curaba J."/>
            <person name="Simon P."/>
        </authorList>
    </citation>
    <scope>NUCLEOTIDE SEQUENCE</scope>
    <source>
        <tissue evidence="2">Leaf</tissue>
    </source>
</reference>
<accession>A0AAF1AUU2</accession>
<feature type="compositionally biased region" description="Low complexity" evidence="1">
    <location>
        <begin position="9"/>
        <end position="29"/>
    </location>
</feature>
<gene>
    <name evidence="2" type="ORF">DCAR_0415526</name>
</gene>
<evidence type="ECO:0000313" key="2">
    <source>
        <dbReference type="EMBL" id="WOG96193.1"/>
    </source>
</evidence>
<name>A0AAF1AUU2_DAUCS</name>
<feature type="region of interest" description="Disordered" evidence="1">
    <location>
        <begin position="1"/>
        <end position="32"/>
    </location>
</feature>
<organism evidence="2 3">
    <name type="scientific">Daucus carota subsp. sativus</name>
    <name type="common">Carrot</name>
    <dbReference type="NCBI Taxonomy" id="79200"/>
    <lineage>
        <taxon>Eukaryota</taxon>
        <taxon>Viridiplantae</taxon>
        <taxon>Streptophyta</taxon>
        <taxon>Embryophyta</taxon>
        <taxon>Tracheophyta</taxon>
        <taxon>Spermatophyta</taxon>
        <taxon>Magnoliopsida</taxon>
        <taxon>eudicotyledons</taxon>
        <taxon>Gunneridae</taxon>
        <taxon>Pentapetalae</taxon>
        <taxon>asterids</taxon>
        <taxon>campanulids</taxon>
        <taxon>Apiales</taxon>
        <taxon>Apiaceae</taxon>
        <taxon>Apioideae</taxon>
        <taxon>Scandiceae</taxon>
        <taxon>Daucinae</taxon>
        <taxon>Daucus</taxon>
        <taxon>Daucus sect. Daucus</taxon>
    </lineage>
</organism>
<keyword evidence="3" id="KW-1185">Reference proteome</keyword>
<dbReference type="EMBL" id="CP093346">
    <property type="protein sequence ID" value="WOG96193.1"/>
    <property type="molecule type" value="Genomic_DNA"/>
</dbReference>
<protein>
    <submittedName>
        <fullName evidence="2">Uncharacterized protein</fullName>
    </submittedName>
</protein>
<dbReference type="Proteomes" id="UP000077755">
    <property type="component" value="Chromosome 4"/>
</dbReference>
<reference evidence="2" key="1">
    <citation type="journal article" date="2016" name="Nat. Genet.">
        <title>A high-quality carrot genome assembly provides new insights into carotenoid accumulation and asterid genome evolution.</title>
        <authorList>
            <person name="Iorizzo M."/>
            <person name="Ellison S."/>
            <person name="Senalik D."/>
            <person name="Zeng P."/>
            <person name="Satapoomin P."/>
            <person name="Huang J."/>
            <person name="Bowman M."/>
            <person name="Iovene M."/>
            <person name="Sanseverino W."/>
            <person name="Cavagnaro P."/>
            <person name="Yildiz M."/>
            <person name="Macko-Podgorni A."/>
            <person name="Moranska E."/>
            <person name="Grzebelus E."/>
            <person name="Grzebelus D."/>
            <person name="Ashrafi H."/>
            <person name="Zheng Z."/>
            <person name="Cheng S."/>
            <person name="Spooner D."/>
            <person name="Van Deynze A."/>
            <person name="Simon P."/>
        </authorList>
    </citation>
    <scope>NUCLEOTIDE SEQUENCE</scope>
    <source>
        <tissue evidence="2">Leaf</tissue>
    </source>
</reference>
<dbReference type="AlphaFoldDB" id="A0AAF1AUU2"/>
<evidence type="ECO:0000313" key="3">
    <source>
        <dbReference type="Proteomes" id="UP000077755"/>
    </source>
</evidence>
<evidence type="ECO:0000256" key="1">
    <source>
        <dbReference type="SAM" id="MobiDB-lite"/>
    </source>
</evidence>